<organism evidence="4 6">
    <name type="scientific">Streptomyces griseoviridis</name>
    <dbReference type="NCBI Taxonomy" id="45398"/>
    <lineage>
        <taxon>Bacteria</taxon>
        <taxon>Bacillati</taxon>
        <taxon>Actinomycetota</taxon>
        <taxon>Actinomycetes</taxon>
        <taxon>Kitasatosporales</taxon>
        <taxon>Streptomycetaceae</taxon>
        <taxon>Streptomyces</taxon>
    </lineage>
</organism>
<proteinExistence type="predicted"/>
<dbReference type="PANTHER" id="PTHR35797:SF1">
    <property type="entry name" value="PROTEASE"/>
    <property type="match status" value="1"/>
</dbReference>
<protein>
    <submittedName>
        <fullName evidence="4 5">CPBP family intramembrane metalloprotease</fullName>
    </submittedName>
</protein>
<dbReference type="InterPro" id="IPR042150">
    <property type="entry name" value="MmRce1-like"/>
</dbReference>
<keyword evidence="4" id="KW-0482">Metalloprotease</keyword>
<feature type="transmembrane region" description="Helical" evidence="2">
    <location>
        <begin position="304"/>
        <end position="322"/>
    </location>
</feature>
<dbReference type="OrthoDB" id="3693644at2"/>
<dbReference type="Proteomes" id="UP000501753">
    <property type="component" value="Chromosome"/>
</dbReference>
<dbReference type="InterPro" id="IPR003675">
    <property type="entry name" value="Rce1/LyrA-like_dom"/>
</dbReference>
<dbReference type="EMBL" id="CP034687">
    <property type="protein sequence ID" value="AZS86043.1"/>
    <property type="molecule type" value="Genomic_DNA"/>
</dbReference>
<feature type="compositionally biased region" description="Basic and acidic residues" evidence="1">
    <location>
        <begin position="28"/>
        <end position="37"/>
    </location>
</feature>
<dbReference type="KEGG" id="sgd:ELQ87_18485"/>
<keyword evidence="2" id="KW-0472">Membrane</keyword>
<feature type="transmembrane region" description="Helical" evidence="2">
    <location>
        <begin position="213"/>
        <end position="229"/>
    </location>
</feature>
<dbReference type="EMBL" id="CP029078">
    <property type="protein sequence ID" value="QCN87097.1"/>
    <property type="molecule type" value="Genomic_DNA"/>
</dbReference>
<dbReference type="AlphaFoldDB" id="A0A3S9ZE60"/>
<dbReference type="PANTHER" id="PTHR35797">
    <property type="entry name" value="PROTEASE-RELATED"/>
    <property type="match status" value="1"/>
</dbReference>
<dbReference type="Pfam" id="PF02517">
    <property type="entry name" value="Rce1-like"/>
    <property type="match status" value="1"/>
</dbReference>
<feature type="transmembrane region" description="Helical" evidence="2">
    <location>
        <begin position="102"/>
        <end position="125"/>
    </location>
</feature>
<evidence type="ECO:0000313" key="6">
    <source>
        <dbReference type="Proteomes" id="UP000271291"/>
    </source>
</evidence>
<feature type="transmembrane region" description="Helical" evidence="2">
    <location>
        <begin position="145"/>
        <end position="166"/>
    </location>
</feature>
<keyword evidence="2" id="KW-0812">Transmembrane</keyword>
<sequence>MTRACRADVLVAPRQPRPEEPDVTTHTPVDHDPHQPRPTEQAPGGKPPGGPGPRRVLARHPVTWFFTLAFALSWLAWTPYILSGNGLGLWHFTFPGGALGSQLLGVLPGAYLGPIGSALLVTWCAEGRAGLRAWRRRMTRFRVGARWYALVLVSVPAALIVCTAAVSGQDPVLPPAAVLLAYLPALALQMVTTGLAEEPGWREFAMPRLQDRYGPLGATLVVGPLWGAWHLPLFLTEWGGGPHVDPVKPVEFMATTLAFSAVLTWLFNRSGESMPLVMLAHTSVNNYFSTAWTDMFPSVPDAVTGHAFLLASVTAALILLVVTRGRLGLRPAPVTG</sequence>
<feature type="transmembrane region" description="Helical" evidence="2">
    <location>
        <begin position="62"/>
        <end position="82"/>
    </location>
</feature>
<dbReference type="GO" id="GO:0006508">
    <property type="term" value="P:proteolysis"/>
    <property type="evidence" value="ECO:0007669"/>
    <property type="project" value="UniProtKB-KW"/>
</dbReference>
<name>A0A3S9ZE60_STRGD</name>
<keyword evidence="4" id="KW-0645">Protease</keyword>
<gene>
    <name evidence="5" type="ORF">DDJ31_20795</name>
    <name evidence="4" type="ORF">ELQ87_18485</name>
</gene>
<evidence type="ECO:0000259" key="3">
    <source>
        <dbReference type="Pfam" id="PF02517"/>
    </source>
</evidence>
<accession>A0A3S9ZE60</accession>
<feature type="region of interest" description="Disordered" evidence="1">
    <location>
        <begin position="1"/>
        <end position="54"/>
    </location>
</feature>
<evidence type="ECO:0000256" key="2">
    <source>
        <dbReference type="SAM" id="Phobius"/>
    </source>
</evidence>
<evidence type="ECO:0000313" key="4">
    <source>
        <dbReference type="EMBL" id="AZS86043.1"/>
    </source>
</evidence>
<evidence type="ECO:0000256" key="1">
    <source>
        <dbReference type="SAM" id="MobiDB-lite"/>
    </source>
</evidence>
<feature type="domain" description="CAAX prenyl protease 2/Lysostaphin resistance protein A-like" evidence="3">
    <location>
        <begin position="182"/>
        <end position="285"/>
    </location>
</feature>
<keyword evidence="7" id="KW-1185">Reference proteome</keyword>
<dbReference type="Proteomes" id="UP000271291">
    <property type="component" value="Chromosome"/>
</dbReference>
<dbReference type="GO" id="GO:0080120">
    <property type="term" value="P:CAAX-box protein maturation"/>
    <property type="evidence" value="ECO:0007669"/>
    <property type="project" value="UniProtKB-ARBA"/>
</dbReference>
<feature type="transmembrane region" description="Helical" evidence="2">
    <location>
        <begin position="249"/>
        <end position="267"/>
    </location>
</feature>
<reference evidence="5 7" key="1">
    <citation type="submission" date="2018-04" db="EMBL/GenBank/DDBJ databases">
        <title>Complete genome sequences of Streptomyces griseoviridis K61 and characterization of antagonistic properties of biological control agents.</title>
        <authorList>
            <person name="Mariita R.M."/>
            <person name="Sello J.K."/>
        </authorList>
    </citation>
    <scope>NUCLEOTIDE SEQUENCE [LARGE SCALE GENOMIC DNA]</scope>
    <source>
        <strain evidence="5 7">K61</strain>
    </source>
</reference>
<keyword evidence="2" id="KW-1133">Transmembrane helix</keyword>
<evidence type="ECO:0000313" key="5">
    <source>
        <dbReference type="EMBL" id="QCN87097.1"/>
    </source>
</evidence>
<feature type="transmembrane region" description="Helical" evidence="2">
    <location>
        <begin position="274"/>
        <end position="292"/>
    </location>
</feature>
<dbReference type="GO" id="GO:0004175">
    <property type="term" value="F:endopeptidase activity"/>
    <property type="evidence" value="ECO:0007669"/>
    <property type="project" value="UniProtKB-ARBA"/>
</dbReference>
<feature type="transmembrane region" description="Helical" evidence="2">
    <location>
        <begin position="172"/>
        <end position="192"/>
    </location>
</feature>
<reference evidence="4 6" key="2">
    <citation type="submission" date="2018-12" db="EMBL/GenBank/DDBJ databases">
        <title>Streptomyces griseoviridis F1-27 complete genome.</title>
        <authorList>
            <person name="Mariita R.M."/>
            <person name="Sello J.K."/>
        </authorList>
    </citation>
    <scope>NUCLEOTIDE SEQUENCE [LARGE SCALE GENOMIC DNA]</scope>
    <source>
        <strain evidence="4 6">F1-27</strain>
    </source>
</reference>
<dbReference type="GO" id="GO:0008237">
    <property type="term" value="F:metallopeptidase activity"/>
    <property type="evidence" value="ECO:0007669"/>
    <property type="project" value="UniProtKB-KW"/>
</dbReference>
<evidence type="ECO:0000313" key="7">
    <source>
        <dbReference type="Proteomes" id="UP000501753"/>
    </source>
</evidence>
<keyword evidence="4" id="KW-0378">Hydrolase</keyword>